<comment type="caution">
    <text evidence="1">The sequence shown here is derived from an EMBL/GenBank/DDBJ whole genome shotgun (WGS) entry which is preliminary data.</text>
</comment>
<protein>
    <submittedName>
        <fullName evidence="1">Uncharacterized protein</fullName>
    </submittedName>
</protein>
<proteinExistence type="predicted"/>
<dbReference type="EMBL" id="ADLK01000017">
    <property type="protein sequence ID" value="KMW21022.1"/>
    <property type="molecule type" value="Genomic_DNA"/>
</dbReference>
<dbReference type="OrthoDB" id="2087870at2"/>
<dbReference type="AlphaFoldDB" id="A0A0J9C7B8"/>
<gene>
    <name evidence="1" type="ORF">HMPREF9470_01866</name>
</gene>
<name>A0A0J9C7B8_9FIRM</name>
<accession>A0A0J9C7B8</accession>
<dbReference type="Proteomes" id="UP000037392">
    <property type="component" value="Unassembled WGS sequence"/>
</dbReference>
<dbReference type="GeneID" id="93164476"/>
<evidence type="ECO:0000313" key="1">
    <source>
        <dbReference type="EMBL" id="KMW21022.1"/>
    </source>
</evidence>
<sequence length="108" mass="12541">MESACYRYFSIRTDCYSNTWPTDDVEAYIENSGLFSRLSAGAYHGRNFFCALQIMRVKDWDGWSSNDYDSRRSNHIDIVTSHEASPERDAFLGSLSRYLGWRMVEETG</sequence>
<dbReference type="PATRIC" id="fig|742734.4.peg.2001"/>
<evidence type="ECO:0000313" key="2">
    <source>
        <dbReference type="Proteomes" id="UP000037392"/>
    </source>
</evidence>
<dbReference type="RefSeq" id="WP_048929718.1">
    <property type="nucleotide sequence ID" value="NZ_KQ235877.1"/>
</dbReference>
<reference evidence="1 2" key="1">
    <citation type="submission" date="2011-04" db="EMBL/GenBank/DDBJ databases">
        <title>The Genome Sequence of Clostridium citroniae WAL-19142.</title>
        <authorList>
            <consortium name="The Broad Institute Genome Sequencing Platform"/>
            <person name="Earl A."/>
            <person name="Ward D."/>
            <person name="Feldgarden M."/>
            <person name="Gevers D."/>
            <person name="Warren Y.A."/>
            <person name="Tyrrell K.L."/>
            <person name="Citron D.M."/>
            <person name="Goldstein E.J."/>
            <person name="Daigneault M."/>
            <person name="Allen-Vercoe E."/>
            <person name="Young S.K."/>
            <person name="Zeng Q."/>
            <person name="Gargeya S."/>
            <person name="Fitzgerald M."/>
            <person name="Haas B."/>
            <person name="Abouelleil A."/>
            <person name="Alvarado L."/>
            <person name="Arachchi H.M."/>
            <person name="Berlin A."/>
            <person name="Brown A."/>
            <person name="Chapman S.B."/>
            <person name="Chen Z."/>
            <person name="Dunbar C."/>
            <person name="Freedman E."/>
            <person name="Gearin G."/>
            <person name="Gellesch M."/>
            <person name="Goldberg J."/>
            <person name="Griggs A."/>
            <person name="Gujja S."/>
            <person name="Heilman E.R."/>
            <person name="Heiman D."/>
            <person name="Howarth C."/>
            <person name="Larson L."/>
            <person name="Lui A."/>
            <person name="MacDonald P.J."/>
            <person name="Mehta T."/>
            <person name="Montmayeur A."/>
            <person name="Murphy C."/>
            <person name="Neiman D."/>
            <person name="Pearson M."/>
            <person name="Priest M."/>
            <person name="Roberts A."/>
            <person name="Saif S."/>
            <person name="Shea T."/>
            <person name="Shenoy N."/>
            <person name="Sisk P."/>
            <person name="Stolte C."/>
            <person name="Sykes S."/>
            <person name="White J."/>
            <person name="Yandava C."/>
            <person name="Wortman J."/>
            <person name="Nusbaum C."/>
            <person name="Birren B."/>
        </authorList>
    </citation>
    <scope>NUCLEOTIDE SEQUENCE [LARGE SCALE GENOMIC DNA]</scope>
    <source>
        <strain evidence="1 2">WAL-19142</strain>
    </source>
</reference>
<organism evidence="1 2">
    <name type="scientific">[Clostridium] citroniae WAL-19142</name>
    <dbReference type="NCBI Taxonomy" id="742734"/>
    <lineage>
        <taxon>Bacteria</taxon>
        <taxon>Bacillati</taxon>
        <taxon>Bacillota</taxon>
        <taxon>Clostridia</taxon>
        <taxon>Lachnospirales</taxon>
        <taxon>Lachnospiraceae</taxon>
        <taxon>Enterocloster</taxon>
    </lineage>
</organism>